<accession>A0A1S7AUB1</accession>
<dbReference type="Proteomes" id="UP000233649">
    <property type="component" value="Unassembled WGS sequence"/>
</dbReference>
<comment type="caution">
    <text evidence="1">The sequence shown here is derived from an EMBL/GenBank/DDBJ whole genome shotgun (WGS) entry which is preliminary data.</text>
</comment>
<evidence type="ECO:0000313" key="2">
    <source>
        <dbReference type="Proteomes" id="UP000233649"/>
    </source>
</evidence>
<dbReference type="AlphaFoldDB" id="A0A1S7AUB1"/>
<gene>
    <name evidence="1" type="ORF">CVH13_01819</name>
</gene>
<name>A0A1S7AUB1_9CHLR</name>
<dbReference type="RefSeq" id="WP_011929266.1">
    <property type="nucleotide sequence ID" value="NZ_CP019968.1"/>
</dbReference>
<proteinExistence type="predicted"/>
<protein>
    <submittedName>
        <fullName evidence="1">Uncharacterized protein</fullName>
    </submittedName>
</protein>
<reference evidence="1 2" key="1">
    <citation type="journal article" date="2017" name="FEMS Microbiol. Ecol.">
        <title>Reconstructed genomes of novel Dehalococcoides mccartyi strains from 1,2,3,4-tetrachlorodibenzo-p-dioxin-dechlorinating enrichment cultures reveal divergent reductive dehalogenase gene profiles.</title>
        <authorList>
            <person name="Dam H.T."/>
            <person name="Vollmers J."/>
            <person name="Kaster A.K."/>
            <person name="Haggblom M.M."/>
        </authorList>
    </citation>
    <scope>NUCLEOTIDE SEQUENCE [LARGE SCALE GENOMIC DNA]</scope>
    <source>
        <strain evidence="1 2">H1-3-2.001</strain>
    </source>
</reference>
<dbReference type="EMBL" id="PHFD01000464">
    <property type="protein sequence ID" value="PKH44599.1"/>
    <property type="molecule type" value="Genomic_DNA"/>
</dbReference>
<dbReference type="OMA" id="ICTYFAA"/>
<organism evidence="1 2">
    <name type="scientific">Dehalococcoides mccartyi</name>
    <dbReference type="NCBI Taxonomy" id="61435"/>
    <lineage>
        <taxon>Bacteria</taxon>
        <taxon>Bacillati</taxon>
        <taxon>Chloroflexota</taxon>
        <taxon>Dehalococcoidia</taxon>
        <taxon>Dehalococcoidales</taxon>
        <taxon>Dehalococcoidaceae</taxon>
        <taxon>Dehalococcoides</taxon>
    </lineage>
</organism>
<sequence length="122" mass="13685">MYMKRPDGILILVIWQFFAAVLSLAGVLLISLFFLPAMAWLYDYARTGAAWGLSILLFFIGTYLLVSLIGGIGLLKGREYGRLFSLYQAGASLLLFPLGTAAGIFGLIYLNRQDTRMYFKKR</sequence>
<evidence type="ECO:0000313" key="1">
    <source>
        <dbReference type="EMBL" id="PKH44599.1"/>
    </source>
</evidence>